<evidence type="ECO:0000313" key="2">
    <source>
        <dbReference type="Proteomes" id="UP000183316"/>
    </source>
</evidence>
<dbReference type="AlphaFoldDB" id="A0A192C6Z9"/>
<accession>A0A192C6Z9</accession>
<name>A0A192C6Z9_ECO25</name>
<protein>
    <submittedName>
        <fullName evidence="1">Uncharacterized protein</fullName>
    </submittedName>
</protein>
<organism evidence="1 2">
    <name type="scientific">Escherichia coli O25b:H4</name>
    <dbReference type="NCBI Taxonomy" id="941280"/>
    <lineage>
        <taxon>Bacteria</taxon>
        <taxon>Pseudomonadati</taxon>
        <taxon>Pseudomonadota</taxon>
        <taxon>Gammaproteobacteria</taxon>
        <taxon>Enterobacterales</taxon>
        <taxon>Enterobacteriaceae</taxon>
        <taxon>Escherichia</taxon>
    </lineage>
</organism>
<evidence type="ECO:0000313" key="1">
    <source>
        <dbReference type="EMBL" id="ANK01369.1"/>
    </source>
</evidence>
<dbReference type="Proteomes" id="UP000183316">
    <property type="component" value="Chromosome"/>
</dbReference>
<sequence>MMRNYLFRLKEMQTTSIKKVTKEASNVLSINISNQI</sequence>
<reference evidence="1 2" key="1">
    <citation type="submission" date="2016-03" db="EMBL/GenBank/DDBJ databases">
        <title>Genome Sequence and Comparative Pathogenic Determinants of Uropathogenic Escherichia coli O25b:H4, a Clinical Isolate from Saudi Arabia.</title>
        <authorList>
            <person name="Alyamani E.A.J."/>
            <person name="Khiyami M.A."/>
            <person name="Booq R.Y."/>
            <person name="Bahwerth F.S."/>
            <person name="Vaisvil B."/>
            <person name="Schmitt D.P."/>
            <person name="Kapatral V."/>
        </authorList>
    </citation>
    <scope>NUCLEOTIDE SEQUENCE [LARGE SCALE GENOMIC DNA]</scope>
    <source>
        <strain evidence="1 2">O25b:H4</strain>
    </source>
</reference>
<proteinExistence type="predicted"/>
<dbReference type="EMBL" id="CP015085">
    <property type="protein sequence ID" value="ANK01369.1"/>
    <property type="molecule type" value="Genomic_DNA"/>
</dbReference>
<gene>
    <name evidence="1" type="ORF">WLH_00108</name>
</gene>
<dbReference type="PATRIC" id="fig|941280.3.peg.107"/>